<sequence length="288" mass="32724">MADNLHDDIVEHLDWIQSTISQVDTSSQQVQKELLAMLQQQIARFEIKDGRFIASQDLRQRMVIIEQKFEDILTGKLYTNAIKDYLGTFSTIAEVNATLHQNYNDLQVKASLLEPARRVVYEQAREAMYGSGIDSQFKEPVKHLLLQKVTTGASISDMEKILDRWTTGDLSGRQDTFGKPLPNLSQYNSQVARDTSYQFNGTVNQIIKEEYGLDGIKYVGGTVRDSRPLCVHLVNLRRDISNEELAKFLEDPNLKPGRIPGTTVENFCTYRGGYNCIHGAFPIRMQSK</sequence>
<evidence type="ECO:0000313" key="2">
    <source>
        <dbReference type="Proteomes" id="UP000244450"/>
    </source>
</evidence>
<dbReference type="EMBL" id="QCYK01000002">
    <property type="protein sequence ID" value="PUZ25023.1"/>
    <property type="molecule type" value="Genomic_DNA"/>
</dbReference>
<name>A0A2T7BFM3_9BACT</name>
<dbReference type="Proteomes" id="UP000244450">
    <property type="component" value="Unassembled WGS sequence"/>
</dbReference>
<evidence type="ECO:0008006" key="3">
    <source>
        <dbReference type="Google" id="ProtNLM"/>
    </source>
</evidence>
<dbReference type="OrthoDB" id="955740at2"/>
<accession>A0A2T7BFM3</accession>
<dbReference type="RefSeq" id="WP_108686860.1">
    <property type="nucleotide sequence ID" value="NZ_QCYK01000002.1"/>
</dbReference>
<gene>
    <name evidence="1" type="ORF">DCC81_11965</name>
</gene>
<protein>
    <recommendedName>
        <fullName evidence="3">Phage head morphogenesis domain-containing protein</fullName>
    </recommendedName>
</protein>
<comment type="caution">
    <text evidence="1">The sequence shown here is derived from an EMBL/GenBank/DDBJ whole genome shotgun (WGS) entry which is preliminary data.</text>
</comment>
<organism evidence="1 2">
    <name type="scientific">Chitinophaga parva</name>
    <dbReference type="NCBI Taxonomy" id="2169414"/>
    <lineage>
        <taxon>Bacteria</taxon>
        <taxon>Pseudomonadati</taxon>
        <taxon>Bacteroidota</taxon>
        <taxon>Chitinophagia</taxon>
        <taxon>Chitinophagales</taxon>
        <taxon>Chitinophagaceae</taxon>
        <taxon>Chitinophaga</taxon>
    </lineage>
</organism>
<evidence type="ECO:0000313" key="1">
    <source>
        <dbReference type="EMBL" id="PUZ25023.1"/>
    </source>
</evidence>
<dbReference type="AlphaFoldDB" id="A0A2T7BFM3"/>
<keyword evidence="2" id="KW-1185">Reference proteome</keyword>
<proteinExistence type="predicted"/>
<reference evidence="1 2" key="1">
    <citation type="submission" date="2018-04" db="EMBL/GenBank/DDBJ databases">
        <title>Chitinophaga fuyangensis sp. nov., isolated from soil in a chemical factory.</title>
        <authorList>
            <person name="Chen K."/>
        </authorList>
    </citation>
    <scope>NUCLEOTIDE SEQUENCE [LARGE SCALE GENOMIC DNA]</scope>
    <source>
        <strain evidence="1 2">LY-1</strain>
    </source>
</reference>